<evidence type="ECO:0000313" key="4">
    <source>
        <dbReference type="Proteomes" id="UP000003340"/>
    </source>
</evidence>
<dbReference type="Pfam" id="PF13408">
    <property type="entry name" value="Zn_ribbon_recom"/>
    <property type="match status" value="1"/>
</dbReference>
<comment type="caution">
    <text evidence="3">The sequence shown here is derived from an EMBL/GenBank/DDBJ whole genome shotgun (WGS) entry which is preliminary data.</text>
</comment>
<dbReference type="HOGENOM" id="CLU_010686_18_14_9"/>
<dbReference type="CDD" id="cd03768">
    <property type="entry name" value="SR_ResInv"/>
    <property type="match status" value="1"/>
</dbReference>
<dbReference type="Pfam" id="PF00239">
    <property type="entry name" value="Resolvase"/>
    <property type="match status" value="1"/>
</dbReference>
<dbReference type="Pfam" id="PF07508">
    <property type="entry name" value="Recombinase"/>
    <property type="match status" value="1"/>
</dbReference>
<dbReference type="eggNOG" id="COG1961">
    <property type="taxonomic scope" value="Bacteria"/>
</dbReference>
<feature type="domain" description="Resolvase/invertase-type recombinase catalytic" evidence="1">
    <location>
        <begin position="5"/>
        <end position="154"/>
    </location>
</feature>
<dbReference type="PANTHER" id="PTHR30461">
    <property type="entry name" value="DNA-INVERTASE FROM LAMBDOID PROPHAGE"/>
    <property type="match status" value="1"/>
</dbReference>
<evidence type="ECO:0000313" key="3">
    <source>
        <dbReference type="EMBL" id="EEG31712.1"/>
    </source>
</evidence>
<dbReference type="GO" id="GO:0000150">
    <property type="term" value="F:DNA strand exchange activity"/>
    <property type="evidence" value="ECO:0007669"/>
    <property type="project" value="InterPro"/>
</dbReference>
<dbReference type="SMART" id="SM00857">
    <property type="entry name" value="Resolvase"/>
    <property type="match status" value="1"/>
</dbReference>
<dbReference type="InterPro" id="IPR006119">
    <property type="entry name" value="Resolv_N"/>
</dbReference>
<dbReference type="Proteomes" id="UP000003340">
    <property type="component" value="Unassembled WGS sequence"/>
</dbReference>
<name>C0E9V7_9FIRM</name>
<dbReference type="Gene3D" id="3.40.50.1390">
    <property type="entry name" value="Resolvase, N-terminal catalytic domain"/>
    <property type="match status" value="1"/>
</dbReference>
<dbReference type="Gene3D" id="3.90.1750.20">
    <property type="entry name" value="Putative Large Serine Recombinase, Chain B, Domain 2"/>
    <property type="match status" value="1"/>
</dbReference>
<dbReference type="InterPro" id="IPR011109">
    <property type="entry name" value="DNA_bind_recombinase_dom"/>
</dbReference>
<reference evidence="3 4" key="2">
    <citation type="submission" date="2009-02" db="EMBL/GenBank/DDBJ databases">
        <title>Draft genome sequence of Clostridium methylpentosum (DSM 5476).</title>
        <authorList>
            <person name="Sudarsanam P."/>
            <person name="Ley R."/>
            <person name="Guruge J."/>
            <person name="Turnbaugh P.J."/>
            <person name="Mahowald M."/>
            <person name="Liep D."/>
            <person name="Gordon J."/>
        </authorList>
    </citation>
    <scope>NUCLEOTIDE SEQUENCE [LARGE SCALE GENOMIC DNA]</scope>
    <source>
        <strain evidence="3 4">DSM 5476</strain>
    </source>
</reference>
<reference evidence="3 4" key="1">
    <citation type="submission" date="2009-01" db="EMBL/GenBank/DDBJ databases">
        <authorList>
            <person name="Fulton L."/>
            <person name="Clifton S."/>
            <person name="Fulton B."/>
            <person name="Xu J."/>
            <person name="Minx P."/>
            <person name="Pepin K.H."/>
            <person name="Johnson M."/>
            <person name="Bhonagiri V."/>
            <person name="Nash W.E."/>
            <person name="Mardis E.R."/>
            <person name="Wilson R.K."/>
        </authorList>
    </citation>
    <scope>NUCLEOTIDE SEQUENCE [LARGE SCALE GENOMIC DNA]</scope>
    <source>
        <strain evidence="3 4">DSM 5476</strain>
    </source>
</reference>
<evidence type="ECO:0000259" key="2">
    <source>
        <dbReference type="PROSITE" id="PS51737"/>
    </source>
</evidence>
<dbReference type="PANTHER" id="PTHR30461:SF23">
    <property type="entry name" value="DNA RECOMBINASE-RELATED"/>
    <property type="match status" value="1"/>
</dbReference>
<dbReference type="SUPFAM" id="SSF53041">
    <property type="entry name" value="Resolvase-like"/>
    <property type="match status" value="1"/>
</dbReference>
<keyword evidence="4" id="KW-1185">Reference proteome</keyword>
<gene>
    <name evidence="3" type="ORF">CLOSTMETH_00608</name>
</gene>
<proteinExistence type="predicted"/>
<dbReference type="GO" id="GO:0003677">
    <property type="term" value="F:DNA binding"/>
    <property type="evidence" value="ECO:0007669"/>
    <property type="project" value="InterPro"/>
</dbReference>
<feature type="domain" description="Recombinase" evidence="2">
    <location>
        <begin position="162"/>
        <end position="322"/>
    </location>
</feature>
<dbReference type="InterPro" id="IPR036162">
    <property type="entry name" value="Resolvase-like_N_sf"/>
</dbReference>
<dbReference type="PROSITE" id="PS51736">
    <property type="entry name" value="RECOMBINASES_3"/>
    <property type="match status" value="1"/>
</dbReference>
<dbReference type="InterPro" id="IPR038109">
    <property type="entry name" value="DNA_bind_recomb_sf"/>
</dbReference>
<dbReference type="STRING" id="537013.CLOSTMETH_00608"/>
<sequence length="539" mass="61737">MINMRFAVYSRKSKFTGKGESIGNQVEMCTAYIISHFPETDSRDILVYEDEGFSAKDLNRPQFQKMMRESREGRFCFIICYRLDRISRNVSDFSSLMEELNERGISLVCIREQFDTSSPMGRAMMYIASVFAQLERETLAERVRDNMLMLARTGRWLGGTPPTGFDSEKVTELVIEGKLKTSYQLKSTCELRTVKQIFGLFLEHYSITSVRRQLASQNIKTKKGNEFSHQGIRQILTNPVYCCADGDAYRYFQQRGSDLCFEPDPRSAHCGLLAYGKRECKGGNESFADVSNWIIARGKHMGVVSGRDWVMVQQRLEDNKPVKRAVKAHNGYSLLSGMLCCAKCGSKMFAKTRSHPSSQGAFDYICSGKLKGTRATCDCKNLNGHATDSLVFDFLKRYLTENGSLFRQLDLLRKKYQFEQGGATGDDCAKQIRQCETEMETLLSTLGNSPVSEQLIQRVDRRIVELEKQQAYWKERQRETEEKSDKTTEQIDQTARALLDVNQCLEWSTVPERRELLQSLIHRIEWDGASLSVYPRSRL</sequence>
<dbReference type="PROSITE" id="PS51737">
    <property type="entry name" value="RECOMBINASE_DNA_BIND"/>
    <property type="match status" value="1"/>
</dbReference>
<organism evidence="3 4">
    <name type="scientific">[Clostridium] methylpentosum DSM 5476</name>
    <dbReference type="NCBI Taxonomy" id="537013"/>
    <lineage>
        <taxon>Bacteria</taxon>
        <taxon>Bacillati</taxon>
        <taxon>Bacillota</taxon>
        <taxon>Clostridia</taxon>
        <taxon>Eubacteriales</taxon>
        <taxon>Oscillospiraceae</taxon>
        <taxon>Oscillospiraceae incertae sedis</taxon>
    </lineage>
</organism>
<accession>C0E9V7</accession>
<protein>
    <submittedName>
        <fullName evidence="3">Resolvase, N-terminal domain protein</fullName>
    </submittedName>
</protein>
<dbReference type="InterPro" id="IPR050639">
    <property type="entry name" value="SSR_resolvase"/>
</dbReference>
<dbReference type="InterPro" id="IPR025827">
    <property type="entry name" value="Zn_ribbon_recom_dom"/>
</dbReference>
<dbReference type="AlphaFoldDB" id="C0E9V7"/>
<dbReference type="EMBL" id="ACEC01000025">
    <property type="protein sequence ID" value="EEG31712.1"/>
    <property type="molecule type" value="Genomic_DNA"/>
</dbReference>
<evidence type="ECO:0000259" key="1">
    <source>
        <dbReference type="PROSITE" id="PS51736"/>
    </source>
</evidence>